<dbReference type="OrthoDB" id="8064436at2759"/>
<dbReference type="Proteomes" id="UP000800041">
    <property type="component" value="Unassembled WGS sequence"/>
</dbReference>
<evidence type="ECO:0000313" key="3">
    <source>
        <dbReference type="EMBL" id="KAF1982159.1"/>
    </source>
</evidence>
<gene>
    <name evidence="3" type="ORF">K402DRAFT_424746</name>
</gene>
<feature type="compositionally biased region" description="Acidic residues" evidence="2">
    <location>
        <begin position="253"/>
        <end position="298"/>
    </location>
</feature>
<dbReference type="PANTHER" id="PTHR42067">
    <property type="entry name" value="YALI0C15378P"/>
    <property type="match status" value="1"/>
</dbReference>
<dbReference type="EMBL" id="ML977187">
    <property type="protein sequence ID" value="KAF1982159.1"/>
    <property type="molecule type" value="Genomic_DNA"/>
</dbReference>
<keyword evidence="1" id="KW-0175">Coiled coil</keyword>
<name>A0A6G1GN29_9PEZI</name>
<dbReference type="InterPro" id="IPR014751">
    <property type="entry name" value="XRCC4-like_C"/>
</dbReference>
<feature type="coiled-coil region" evidence="1">
    <location>
        <begin position="144"/>
        <end position="185"/>
    </location>
</feature>
<dbReference type="PANTHER" id="PTHR42067:SF1">
    <property type="entry name" value="MITOTIC APPARATUS PROTEIN P62"/>
    <property type="match status" value="1"/>
</dbReference>
<feature type="compositionally biased region" description="Basic and acidic residues" evidence="2">
    <location>
        <begin position="343"/>
        <end position="355"/>
    </location>
</feature>
<evidence type="ECO:0000256" key="1">
    <source>
        <dbReference type="SAM" id="Coils"/>
    </source>
</evidence>
<protein>
    <submittedName>
        <fullName evidence="3">Uncharacterized protein</fullName>
    </submittedName>
</protein>
<dbReference type="AlphaFoldDB" id="A0A6G1GN29"/>
<reference evidence="3" key="1">
    <citation type="journal article" date="2020" name="Stud. Mycol.">
        <title>101 Dothideomycetes genomes: a test case for predicting lifestyles and emergence of pathogens.</title>
        <authorList>
            <person name="Haridas S."/>
            <person name="Albert R."/>
            <person name="Binder M."/>
            <person name="Bloem J."/>
            <person name="Labutti K."/>
            <person name="Salamov A."/>
            <person name="Andreopoulos B."/>
            <person name="Baker S."/>
            <person name="Barry K."/>
            <person name="Bills G."/>
            <person name="Bluhm B."/>
            <person name="Cannon C."/>
            <person name="Castanera R."/>
            <person name="Culley D."/>
            <person name="Daum C."/>
            <person name="Ezra D."/>
            <person name="Gonzalez J."/>
            <person name="Henrissat B."/>
            <person name="Kuo A."/>
            <person name="Liang C."/>
            <person name="Lipzen A."/>
            <person name="Lutzoni F."/>
            <person name="Magnuson J."/>
            <person name="Mondo S."/>
            <person name="Nolan M."/>
            <person name="Ohm R."/>
            <person name="Pangilinan J."/>
            <person name="Park H.-J."/>
            <person name="Ramirez L."/>
            <person name="Alfaro M."/>
            <person name="Sun H."/>
            <person name="Tritt A."/>
            <person name="Yoshinaga Y."/>
            <person name="Zwiers L.-H."/>
            <person name="Turgeon B."/>
            <person name="Goodwin S."/>
            <person name="Spatafora J."/>
            <person name="Crous P."/>
            <person name="Grigoriev I."/>
        </authorList>
    </citation>
    <scope>NUCLEOTIDE SEQUENCE</scope>
    <source>
        <strain evidence="3">CBS 113979</strain>
    </source>
</reference>
<feature type="compositionally biased region" description="Acidic residues" evidence="2">
    <location>
        <begin position="356"/>
        <end position="367"/>
    </location>
</feature>
<feature type="compositionally biased region" description="Basic and acidic residues" evidence="2">
    <location>
        <begin position="321"/>
        <end position="336"/>
    </location>
</feature>
<organism evidence="3 4">
    <name type="scientific">Aulographum hederae CBS 113979</name>
    <dbReference type="NCBI Taxonomy" id="1176131"/>
    <lineage>
        <taxon>Eukaryota</taxon>
        <taxon>Fungi</taxon>
        <taxon>Dikarya</taxon>
        <taxon>Ascomycota</taxon>
        <taxon>Pezizomycotina</taxon>
        <taxon>Dothideomycetes</taxon>
        <taxon>Pleosporomycetidae</taxon>
        <taxon>Aulographales</taxon>
        <taxon>Aulographaceae</taxon>
    </lineage>
</organism>
<dbReference type="SUPFAM" id="SSF58022">
    <property type="entry name" value="XRCC4, C-terminal oligomerization domain"/>
    <property type="match status" value="1"/>
</dbReference>
<proteinExistence type="predicted"/>
<feature type="region of interest" description="Disordered" evidence="2">
    <location>
        <begin position="218"/>
        <end position="367"/>
    </location>
</feature>
<evidence type="ECO:0000256" key="2">
    <source>
        <dbReference type="SAM" id="MobiDB-lite"/>
    </source>
</evidence>
<accession>A0A6G1GN29</accession>
<feature type="compositionally biased region" description="Basic residues" evidence="2">
    <location>
        <begin position="231"/>
        <end position="240"/>
    </location>
</feature>
<keyword evidence="4" id="KW-1185">Reference proteome</keyword>
<evidence type="ECO:0000313" key="4">
    <source>
        <dbReference type="Proteomes" id="UP000800041"/>
    </source>
</evidence>
<dbReference type="Gene3D" id="1.20.5.370">
    <property type="match status" value="1"/>
</dbReference>
<sequence length="367" mass="40129">MASPHVLRVQRTDVDEGFVLLNVSSSGPRPLDVKVIGTEDEYVYVAKIKQDRSEGLRASNYQGADEEWGSALSHVLLQQQIDNQHAKNLSGLEIVASIADGVINVTVRKNISGITQRLGAIALKRTSKEDPSLFQWAASASATYSGAQTELASLTAKLEEQQKEVDRLNQQLSSLVDAKKDHEDALLTKFSDLLNSKKLKIRDQQRLLAGAKVDPAVAKKLASSREDGRSRRAGASRAGKRKADAAAIPATVSDEESDGGFEEPMEVDKVEDAEEEEERAQETPEPEDMDESTEDEDEPTKLPATSRARGNGKGKSTTSAKSKEKEVTIPPRRELPFSKGKAKPVEEKLEPKPVVDEDDETESDDEL</sequence>